<evidence type="ECO:0000313" key="2">
    <source>
        <dbReference type="Proteomes" id="UP000814140"/>
    </source>
</evidence>
<comment type="caution">
    <text evidence="1">The sequence shown here is derived from an EMBL/GenBank/DDBJ whole genome shotgun (WGS) entry which is preliminary data.</text>
</comment>
<keyword evidence="2" id="KW-1185">Reference proteome</keyword>
<dbReference type="EMBL" id="MU277226">
    <property type="protein sequence ID" value="KAI0059509.1"/>
    <property type="molecule type" value="Genomic_DNA"/>
</dbReference>
<name>A0ACB8SSP1_9AGAM</name>
<organism evidence="1 2">
    <name type="scientific">Artomyces pyxidatus</name>
    <dbReference type="NCBI Taxonomy" id="48021"/>
    <lineage>
        <taxon>Eukaryota</taxon>
        <taxon>Fungi</taxon>
        <taxon>Dikarya</taxon>
        <taxon>Basidiomycota</taxon>
        <taxon>Agaricomycotina</taxon>
        <taxon>Agaricomycetes</taxon>
        <taxon>Russulales</taxon>
        <taxon>Auriscalpiaceae</taxon>
        <taxon>Artomyces</taxon>
    </lineage>
</organism>
<accession>A0ACB8SSP1</accession>
<evidence type="ECO:0000313" key="1">
    <source>
        <dbReference type="EMBL" id="KAI0059509.1"/>
    </source>
</evidence>
<reference evidence="1" key="1">
    <citation type="submission" date="2021-03" db="EMBL/GenBank/DDBJ databases">
        <authorList>
            <consortium name="DOE Joint Genome Institute"/>
            <person name="Ahrendt S."/>
            <person name="Looney B.P."/>
            <person name="Miyauchi S."/>
            <person name="Morin E."/>
            <person name="Drula E."/>
            <person name="Courty P.E."/>
            <person name="Chicoki N."/>
            <person name="Fauchery L."/>
            <person name="Kohler A."/>
            <person name="Kuo A."/>
            <person name="Labutti K."/>
            <person name="Pangilinan J."/>
            <person name="Lipzen A."/>
            <person name="Riley R."/>
            <person name="Andreopoulos W."/>
            <person name="He G."/>
            <person name="Johnson J."/>
            <person name="Barry K.W."/>
            <person name="Grigoriev I.V."/>
            <person name="Nagy L."/>
            <person name="Hibbett D."/>
            <person name="Henrissat B."/>
            <person name="Matheny P.B."/>
            <person name="Labbe J."/>
            <person name="Martin F."/>
        </authorList>
    </citation>
    <scope>NUCLEOTIDE SEQUENCE</scope>
    <source>
        <strain evidence="1">HHB10654</strain>
    </source>
</reference>
<proteinExistence type="predicted"/>
<sequence>LSGMMCPYELWVCPIREHGIEPARASAYGFKKEELLKVGFECVDFYGDLESCGGCGSIDIAHDCTAIPHARGVGCVMGQCLVDSCDDGFRVGAGRNACVRA</sequence>
<gene>
    <name evidence="1" type="ORF">BV25DRAFT_1808884</name>
</gene>
<feature type="non-terminal residue" evidence="1">
    <location>
        <position position="1"/>
    </location>
</feature>
<protein>
    <submittedName>
        <fullName evidence="1">Uncharacterized protein</fullName>
    </submittedName>
</protein>
<dbReference type="Proteomes" id="UP000814140">
    <property type="component" value="Unassembled WGS sequence"/>
</dbReference>
<reference evidence="1" key="2">
    <citation type="journal article" date="2022" name="New Phytol.">
        <title>Evolutionary transition to the ectomycorrhizal habit in the genomes of a hyperdiverse lineage of mushroom-forming fungi.</title>
        <authorList>
            <person name="Looney B."/>
            <person name="Miyauchi S."/>
            <person name="Morin E."/>
            <person name="Drula E."/>
            <person name="Courty P.E."/>
            <person name="Kohler A."/>
            <person name="Kuo A."/>
            <person name="LaButti K."/>
            <person name="Pangilinan J."/>
            <person name="Lipzen A."/>
            <person name="Riley R."/>
            <person name="Andreopoulos W."/>
            <person name="He G."/>
            <person name="Johnson J."/>
            <person name="Nolan M."/>
            <person name="Tritt A."/>
            <person name="Barry K.W."/>
            <person name="Grigoriev I.V."/>
            <person name="Nagy L.G."/>
            <person name="Hibbett D."/>
            <person name="Henrissat B."/>
            <person name="Matheny P.B."/>
            <person name="Labbe J."/>
            <person name="Martin F.M."/>
        </authorList>
    </citation>
    <scope>NUCLEOTIDE SEQUENCE</scope>
    <source>
        <strain evidence="1">HHB10654</strain>
    </source>
</reference>